<evidence type="ECO:0000313" key="4">
    <source>
        <dbReference type="Proteomes" id="UP000298664"/>
    </source>
</evidence>
<dbReference type="SUPFAM" id="SSF48452">
    <property type="entry name" value="TPR-like"/>
    <property type="match status" value="2"/>
</dbReference>
<protein>
    <submittedName>
        <fullName evidence="3">Tetratricopeptide repeat protein</fullName>
    </submittedName>
</protein>
<feature type="region of interest" description="Disordered" evidence="1">
    <location>
        <begin position="60"/>
        <end position="108"/>
    </location>
</feature>
<accession>A0AAF0KJU5</accession>
<name>A0AAF0KJU5_9HYPH</name>
<feature type="chain" id="PRO_5041908260" evidence="2">
    <location>
        <begin position="20"/>
        <end position="761"/>
    </location>
</feature>
<feature type="compositionally biased region" description="Low complexity" evidence="1">
    <location>
        <begin position="70"/>
        <end position="82"/>
    </location>
</feature>
<organism evidence="3 4">
    <name type="scientific">Agrobacterium larrymoorei</name>
    <dbReference type="NCBI Taxonomy" id="160699"/>
    <lineage>
        <taxon>Bacteria</taxon>
        <taxon>Pseudomonadati</taxon>
        <taxon>Pseudomonadota</taxon>
        <taxon>Alphaproteobacteria</taxon>
        <taxon>Hyphomicrobiales</taxon>
        <taxon>Rhizobiaceae</taxon>
        <taxon>Rhizobium/Agrobacterium group</taxon>
        <taxon>Agrobacterium</taxon>
    </lineage>
</organism>
<feature type="signal peptide" evidence="2">
    <location>
        <begin position="1"/>
        <end position="19"/>
    </location>
</feature>
<dbReference type="InterPro" id="IPR019734">
    <property type="entry name" value="TPR_rpt"/>
</dbReference>
<reference evidence="3" key="1">
    <citation type="submission" date="2023-05" db="EMBL/GenBank/DDBJ databases">
        <title>Complete genome sequence of Agrobacterium larrymoorei CFBP5477.</title>
        <authorList>
            <person name="Yen H.-C."/>
            <person name="Chou L."/>
            <person name="Lin Y.-C."/>
            <person name="Lai E.-M."/>
            <person name="Kuo C.-H."/>
        </authorList>
    </citation>
    <scope>NUCLEOTIDE SEQUENCE</scope>
    <source>
        <strain evidence="3">CFBP5477</strain>
    </source>
</reference>
<dbReference type="AlphaFoldDB" id="A0AAF0KJU5"/>
<dbReference type="EMBL" id="CP124734">
    <property type="protein sequence ID" value="WHA43154.1"/>
    <property type="molecule type" value="Genomic_DNA"/>
</dbReference>
<dbReference type="InterPro" id="IPR011990">
    <property type="entry name" value="TPR-like_helical_dom_sf"/>
</dbReference>
<sequence>MNKKPLLISAAVLALCGLAAFQWRDALVDRVGEIHTASVQDGFGTGSTSGNRQTRGNVQLALGDVPPSPFSTTPPVTTSTDVAQAPNRAPQATPPASQPANSQPPPAVDESALRYFAARGDTARLQAEIARLKALYPNWTPPADPTAVAPTGDPQLETMWQLYANGRYPEVRKAIADRQTAEAGWQPPDNLIEMLNLAEARQRLVNSSDLKQYNAVIDVAATNPGLLTCSEVDVLWRVAEAFARTDKPERARDAYNYVLTNCDGAAERLATVQKASTLLPVDMMEALLSREKPGADGQLEFEPIKDDLARQFVAKAGEDPKVTVPPAYLMRLERVAEGNKLASDALLLGWYNIRREKMDDAEKWFRRARDAEDSASASQGLTLALIARGEPREAEEVMYKWRSSSDDARAAYLAAAANLLALDPPVALEPEVLQRIATETVAQKDAATAQEFGWYSRAFQQPQLAQQWFSAALQWKSDDEPSAYGLALTYQELNNPAEVRRLQQQWGSTSQRILDVGRPVSQVAEAAPAARQPAPGPAQSQTVTLTRQPRTAAPQPTAVAYQAAAEQVPASRQVVEVRQTQGVRKSSRCATHINPEALTPQSALQQGWCLMEVNRPAEALKAFSAALKGGQATVRSDAAYGQSLAYLRMGLTDNAAVSATKSSMDRQKATELQVAILTDRALAAYQSQRYEETLILLDQRARFTGERIDLMVIRGYAYLNMKRYAEAIQIFEGAAATGNADAIRGLSNARDARPSRGPQGG</sequence>
<dbReference type="Proteomes" id="UP000298664">
    <property type="component" value="Chromosome Linear"/>
</dbReference>
<evidence type="ECO:0000313" key="3">
    <source>
        <dbReference type="EMBL" id="WHA43154.1"/>
    </source>
</evidence>
<dbReference type="RefSeq" id="WP_137395109.1">
    <property type="nucleotide sequence ID" value="NZ_CP124734.1"/>
</dbReference>
<feature type="compositionally biased region" description="Pro residues" evidence="1">
    <location>
        <begin position="92"/>
        <end position="107"/>
    </location>
</feature>
<proteinExistence type="predicted"/>
<evidence type="ECO:0000256" key="2">
    <source>
        <dbReference type="SAM" id="SignalP"/>
    </source>
</evidence>
<gene>
    <name evidence="3" type="ORF">CFBP5477_018050</name>
</gene>
<dbReference type="Gene3D" id="1.25.40.10">
    <property type="entry name" value="Tetratricopeptide repeat domain"/>
    <property type="match status" value="2"/>
</dbReference>
<dbReference type="Pfam" id="PF13181">
    <property type="entry name" value="TPR_8"/>
    <property type="match status" value="1"/>
</dbReference>
<keyword evidence="2" id="KW-0732">Signal</keyword>
<evidence type="ECO:0000256" key="1">
    <source>
        <dbReference type="SAM" id="MobiDB-lite"/>
    </source>
</evidence>